<sequence>MLRRNAGNSDGQGRSCQTAGNDSLPSLHTVRALTGWFKLTVTIPSIDYKRSRSICRFRESRRLMSAQSWVSSAGRVVRRVIKLPTWRVLLLFSLTLGWTEAMQDTFFQRLFDETSVLFNNGTPRIPDTTVYRKEYDFIIIGAGSGGSVMANRLSEVRDWNVLLLEAGKEGNMLTEVPLTAGLTSITGYNWGYTADPMKGACLGLKGGVCNWPKGRGLGGTSLINFLIYTRGHKKDYDGWEQAGNPGWGFRDVLEYFKKSERVQIPELRNSPYRSTAGPVDVEESSFETPLLKRFIDAGRNLGYMETDPNGEIQLGFGKAQATMRRGRRCSAAKAYLAPACRRPNLDISMYSRVTKILIDPVTKIAYGVEFMKHRRRYVIRARKEVILAAGAIASPQLLMLSGVGPRDHLKEIGIPMVQDLPVGYNLQDHLNLPGLVFPVNQPVTVRERDMRSPRYILDYMLLGRGPFTSPGGAEGVAFVKTNISFTPSDYPDIELVMGTGAYNNDESGSLRATIGITDEFYHNTYKTILGKHAFSVSPVLMRPKSRGRIYLKSANPFHWPRMEGNFYADYDDLVVLREGVKLSVDLIESRSFRDIGARLHSTPFYGCEQHRFRSDEYWECAIRRVGSTLQHQCGTCKMGPATDPEAVVNAQLQVYGIQGLRVVDASIMPTIPASHTNAVVFMIGEKAADMVKEFWANEIR</sequence>
<dbReference type="PROSITE" id="PS00623">
    <property type="entry name" value="GMC_OXRED_1"/>
    <property type="match status" value="1"/>
</dbReference>
<comment type="cofactor">
    <cofactor evidence="3">
        <name>FAD</name>
        <dbReference type="ChEBI" id="CHEBI:57692"/>
    </cofactor>
</comment>
<protein>
    <recommendedName>
        <fullName evidence="6 7">Glucose-methanol-choline oxidoreductase N-terminal domain-containing protein</fullName>
    </recommendedName>
</protein>
<dbReference type="AlphaFoldDB" id="A0A182VWW2"/>
<evidence type="ECO:0000259" key="7">
    <source>
        <dbReference type="PROSITE" id="PS00624"/>
    </source>
</evidence>
<feature type="domain" description="Glucose-methanol-choline oxidoreductase N-terminal" evidence="7">
    <location>
        <begin position="390"/>
        <end position="404"/>
    </location>
</feature>
<dbReference type="InterPro" id="IPR012132">
    <property type="entry name" value="GMC_OxRdtase"/>
</dbReference>
<dbReference type="Gene3D" id="3.50.50.60">
    <property type="entry name" value="FAD/NAD(P)-binding domain"/>
    <property type="match status" value="1"/>
</dbReference>
<feature type="binding site" evidence="3">
    <location>
        <position position="220"/>
    </location>
    <ligand>
        <name>FAD</name>
        <dbReference type="ChEBI" id="CHEBI:57692"/>
    </ligand>
</feature>
<keyword evidence="3 4" id="KW-0274">FAD</keyword>
<dbReference type="GO" id="GO:0016614">
    <property type="term" value="F:oxidoreductase activity, acting on CH-OH group of donors"/>
    <property type="evidence" value="ECO:0007669"/>
    <property type="project" value="InterPro"/>
</dbReference>
<dbReference type="VEuPathDB" id="VectorBase:AMIN002561"/>
<dbReference type="InterPro" id="IPR000172">
    <property type="entry name" value="GMC_OxRdtase_N"/>
</dbReference>
<evidence type="ECO:0000313" key="9">
    <source>
        <dbReference type="Proteomes" id="UP000075920"/>
    </source>
</evidence>
<dbReference type="EnsemblMetazoa" id="AMIN002561-RA">
    <property type="protein sequence ID" value="AMIN002561-PA"/>
    <property type="gene ID" value="AMIN002561"/>
</dbReference>
<evidence type="ECO:0000256" key="4">
    <source>
        <dbReference type="RuleBase" id="RU003968"/>
    </source>
</evidence>
<dbReference type="InterPro" id="IPR007867">
    <property type="entry name" value="GMC_OxRtase_C"/>
</dbReference>
<evidence type="ECO:0000256" key="2">
    <source>
        <dbReference type="PIRSR" id="PIRSR000137-1"/>
    </source>
</evidence>
<keyword evidence="9" id="KW-1185">Reference proteome</keyword>
<dbReference type="GO" id="GO:0050660">
    <property type="term" value="F:flavin adenine dinucleotide binding"/>
    <property type="evidence" value="ECO:0007669"/>
    <property type="project" value="InterPro"/>
</dbReference>
<evidence type="ECO:0000259" key="6">
    <source>
        <dbReference type="PROSITE" id="PS00623"/>
    </source>
</evidence>
<evidence type="ECO:0000256" key="3">
    <source>
        <dbReference type="PIRSR" id="PIRSR000137-2"/>
    </source>
</evidence>
<evidence type="ECO:0000313" key="8">
    <source>
        <dbReference type="EnsemblMetazoa" id="AMIN002561-PA"/>
    </source>
</evidence>
<dbReference type="SUPFAM" id="SSF54373">
    <property type="entry name" value="FAD-linked reductases, C-terminal domain"/>
    <property type="match status" value="1"/>
</dbReference>
<dbReference type="STRING" id="112268.A0A182VWW2"/>
<feature type="domain" description="Glucose-methanol-choline oxidoreductase N-terminal" evidence="6">
    <location>
        <begin position="214"/>
        <end position="237"/>
    </location>
</feature>
<dbReference type="PANTHER" id="PTHR11552:SF216">
    <property type="entry name" value="GLUCOSE-METHANOL-CHOLINE OXIDOREDUCTASE N-TERMINAL DOMAIN-CONTAINING PROTEIN"/>
    <property type="match status" value="1"/>
</dbReference>
<proteinExistence type="inferred from homology"/>
<dbReference type="PROSITE" id="PS00624">
    <property type="entry name" value="GMC_OXRED_2"/>
    <property type="match status" value="1"/>
</dbReference>
<feature type="active site" description="Proton donor" evidence="2">
    <location>
        <position position="631"/>
    </location>
</feature>
<accession>A0A182VWW2</accession>
<feature type="active site" description="Proton acceptor" evidence="2">
    <location>
        <position position="675"/>
    </location>
</feature>
<comment type="similarity">
    <text evidence="1 4">Belongs to the GMC oxidoreductase family.</text>
</comment>
<keyword evidence="4" id="KW-0285">Flavoprotein</keyword>
<reference evidence="8" key="2">
    <citation type="submission" date="2020-05" db="UniProtKB">
        <authorList>
            <consortium name="EnsemblMetazoa"/>
        </authorList>
    </citation>
    <scope>IDENTIFICATION</scope>
    <source>
        <strain evidence="8">MINIMUS1</strain>
    </source>
</reference>
<dbReference type="InterPro" id="IPR036188">
    <property type="entry name" value="FAD/NAD-bd_sf"/>
</dbReference>
<feature type="region of interest" description="Disordered" evidence="5">
    <location>
        <begin position="1"/>
        <end position="20"/>
    </location>
</feature>
<organism evidence="8 9">
    <name type="scientific">Anopheles minimus</name>
    <dbReference type="NCBI Taxonomy" id="112268"/>
    <lineage>
        <taxon>Eukaryota</taxon>
        <taxon>Metazoa</taxon>
        <taxon>Ecdysozoa</taxon>
        <taxon>Arthropoda</taxon>
        <taxon>Hexapoda</taxon>
        <taxon>Insecta</taxon>
        <taxon>Pterygota</taxon>
        <taxon>Neoptera</taxon>
        <taxon>Endopterygota</taxon>
        <taxon>Diptera</taxon>
        <taxon>Nematocera</taxon>
        <taxon>Culicoidea</taxon>
        <taxon>Culicidae</taxon>
        <taxon>Anophelinae</taxon>
        <taxon>Anopheles</taxon>
    </lineage>
</organism>
<name>A0A182VWW2_9DIPT</name>
<dbReference type="Gene3D" id="3.30.560.10">
    <property type="entry name" value="Glucose Oxidase, domain 3"/>
    <property type="match status" value="1"/>
</dbReference>
<reference evidence="9" key="1">
    <citation type="submission" date="2013-03" db="EMBL/GenBank/DDBJ databases">
        <title>The Genome Sequence of Anopheles minimus MINIMUS1.</title>
        <authorList>
            <consortium name="The Broad Institute Genomics Platform"/>
            <person name="Neafsey D.E."/>
            <person name="Walton C."/>
            <person name="Walker B."/>
            <person name="Young S.K."/>
            <person name="Zeng Q."/>
            <person name="Gargeya S."/>
            <person name="Fitzgerald M."/>
            <person name="Haas B."/>
            <person name="Abouelleil A."/>
            <person name="Allen A.W."/>
            <person name="Alvarado L."/>
            <person name="Arachchi H.M."/>
            <person name="Berlin A.M."/>
            <person name="Chapman S.B."/>
            <person name="Gainer-Dewar J."/>
            <person name="Goldberg J."/>
            <person name="Griggs A."/>
            <person name="Gujja S."/>
            <person name="Hansen M."/>
            <person name="Howarth C."/>
            <person name="Imamovic A."/>
            <person name="Ireland A."/>
            <person name="Larimer J."/>
            <person name="McCowan C."/>
            <person name="Murphy C."/>
            <person name="Pearson M."/>
            <person name="Poon T.W."/>
            <person name="Priest M."/>
            <person name="Roberts A."/>
            <person name="Saif S."/>
            <person name="Shea T."/>
            <person name="Sisk P."/>
            <person name="Sykes S."/>
            <person name="Wortman J."/>
            <person name="Nusbaum C."/>
            <person name="Birren B."/>
        </authorList>
    </citation>
    <scope>NUCLEOTIDE SEQUENCE [LARGE SCALE GENOMIC DNA]</scope>
    <source>
        <strain evidence="9">MINIMUS1</strain>
    </source>
</reference>
<feature type="binding site" evidence="3">
    <location>
        <position position="353"/>
    </location>
    <ligand>
        <name>FAD</name>
        <dbReference type="ChEBI" id="CHEBI:57692"/>
    </ligand>
</feature>
<dbReference type="Pfam" id="PF00732">
    <property type="entry name" value="GMC_oxred_N"/>
    <property type="match status" value="1"/>
</dbReference>
<dbReference type="Proteomes" id="UP000075920">
    <property type="component" value="Unassembled WGS sequence"/>
</dbReference>
<evidence type="ECO:0000256" key="1">
    <source>
        <dbReference type="ARBA" id="ARBA00010790"/>
    </source>
</evidence>
<dbReference type="PIRSF" id="PIRSF000137">
    <property type="entry name" value="Alcohol_oxidase"/>
    <property type="match status" value="1"/>
</dbReference>
<dbReference type="SUPFAM" id="SSF51905">
    <property type="entry name" value="FAD/NAD(P)-binding domain"/>
    <property type="match status" value="1"/>
</dbReference>
<dbReference type="Pfam" id="PF05199">
    <property type="entry name" value="GMC_oxred_C"/>
    <property type="match status" value="1"/>
</dbReference>
<evidence type="ECO:0000256" key="5">
    <source>
        <dbReference type="SAM" id="MobiDB-lite"/>
    </source>
</evidence>
<dbReference type="PANTHER" id="PTHR11552">
    <property type="entry name" value="GLUCOSE-METHANOL-CHOLINE GMC OXIDOREDUCTASE"/>
    <property type="match status" value="1"/>
</dbReference>